<dbReference type="PANTHER" id="PTHR23292">
    <property type="entry name" value="LIPOPOLYSACCHARIDE-INDUCED TUMOR NECROSIS FACTOR-ALPHA FACTOR"/>
    <property type="match status" value="1"/>
</dbReference>
<dbReference type="Proteomes" id="UP001591681">
    <property type="component" value="Unassembled WGS sequence"/>
</dbReference>
<keyword evidence="5" id="KW-0479">Metal-binding</keyword>
<evidence type="ECO:0000256" key="6">
    <source>
        <dbReference type="ARBA" id="ARBA00022833"/>
    </source>
</evidence>
<comment type="subcellular location">
    <subcellularLocation>
        <location evidence="1">Endosome membrane</location>
        <topology evidence="1">Peripheral membrane protein</topology>
        <orientation evidence="1">Cytoplasmic side</orientation>
    </subcellularLocation>
    <subcellularLocation>
        <location evidence="2">Late endosome membrane</location>
    </subcellularLocation>
    <subcellularLocation>
        <location evidence="3">Lysosome membrane</location>
        <topology evidence="3">Peripheral membrane protein</topology>
        <orientation evidence="3">Cytoplasmic side</orientation>
    </subcellularLocation>
</comment>
<evidence type="ECO:0000256" key="2">
    <source>
        <dbReference type="ARBA" id="ARBA00004414"/>
    </source>
</evidence>
<name>A0ABD1KRB9_9TELE</name>
<proteinExistence type="inferred from homology"/>
<gene>
    <name evidence="12" type="ORF">ACEWY4_003466</name>
</gene>
<evidence type="ECO:0000256" key="5">
    <source>
        <dbReference type="ARBA" id="ARBA00022723"/>
    </source>
</evidence>
<feature type="domain" description="LITAF" evidence="11">
    <location>
        <begin position="75"/>
        <end position="160"/>
    </location>
</feature>
<protein>
    <recommendedName>
        <fullName evidence="11">LITAF domain-containing protein</fullName>
    </recommendedName>
</protein>
<evidence type="ECO:0000256" key="10">
    <source>
        <dbReference type="SAM" id="Phobius"/>
    </source>
</evidence>
<dbReference type="GO" id="GO:0005765">
    <property type="term" value="C:lysosomal membrane"/>
    <property type="evidence" value="ECO:0007669"/>
    <property type="project" value="UniProtKB-SubCell"/>
</dbReference>
<organism evidence="12 13">
    <name type="scientific">Coilia grayii</name>
    <name type="common">Gray's grenadier anchovy</name>
    <dbReference type="NCBI Taxonomy" id="363190"/>
    <lineage>
        <taxon>Eukaryota</taxon>
        <taxon>Metazoa</taxon>
        <taxon>Chordata</taxon>
        <taxon>Craniata</taxon>
        <taxon>Vertebrata</taxon>
        <taxon>Euteleostomi</taxon>
        <taxon>Actinopterygii</taxon>
        <taxon>Neopterygii</taxon>
        <taxon>Teleostei</taxon>
        <taxon>Clupei</taxon>
        <taxon>Clupeiformes</taxon>
        <taxon>Clupeoidei</taxon>
        <taxon>Engraulidae</taxon>
        <taxon>Coilinae</taxon>
        <taxon>Coilia</taxon>
    </lineage>
</organism>
<comment type="similarity">
    <text evidence="4">Belongs to the CDIP1/LITAF family.</text>
</comment>
<evidence type="ECO:0000256" key="1">
    <source>
        <dbReference type="ARBA" id="ARBA00004125"/>
    </source>
</evidence>
<evidence type="ECO:0000313" key="12">
    <source>
        <dbReference type="EMBL" id="KAL2101705.1"/>
    </source>
</evidence>
<keyword evidence="13" id="KW-1185">Reference proteome</keyword>
<keyword evidence="7 10" id="KW-0472">Membrane</keyword>
<dbReference type="PANTHER" id="PTHR23292:SF35">
    <property type="entry name" value="LITAF DOMAIN-CONTAINING PROTEIN"/>
    <property type="match status" value="1"/>
</dbReference>
<dbReference type="GO" id="GO:0046872">
    <property type="term" value="F:metal ion binding"/>
    <property type="evidence" value="ECO:0007669"/>
    <property type="project" value="UniProtKB-KW"/>
</dbReference>
<evidence type="ECO:0000256" key="4">
    <source>
        <dbReference type="ARBA" id="ARBA00005975"/>
    </source>
</evidence>
<evidence type="ECO:0000256" key="7">
    <source>
        <dbReference type="ARBA" id="ARBA00023136"/>
    </source>
</evidence>
<keyword evidence="6" id="KW-0862">Zinc</keyword>
<evidence type="ECO:0000256" key="3">
    <source>
        <dbReference type="ARBA" id="ARBA00004630"/>
    </source>
</evidence>
<comment type="caution">
    <text evidence="12">The sequence shown here is derived from an EMBL/GenBank/DDBJ whole genome shotgun (WGS) entry which is preliminary data.</text>
</comment>
<reference evidence="12 13" key="1">
    <citation type="submission" date="2024-09" db="EMBL/GenBank/DDBJ databases">
        <title>A chromosome-level genome assembly of Gray's grenadier anchovy, Coilia grayii.</title>
        <authorList>
            <person name="Fu Z."/>
        </authorList>
    </citation>
    <scope>NUCLEOTIDE SEQUENCE [LARGE SCALE GENOMIC DNA]</scope>
    <source>
        <strain evidence="12">G4</strain>
        <tissue evidence="12">Muscle</tissue>
    </source>
</reference>
<dbReference type="GO" id="GO:0031902">
    <property type="term" value="C:late endosome membrane"/>
    <property type="evidence" value="ECO:0007669"/>
    <property type="project" value="UniProtKB-SubCell"/>
</dbReference>
<dbReference type="Pfam" id="PF10601">
    <property type="entry name" value="zf-LITAF-like"/>
    <property type="match status" value="1"/>
</dbReference>
<keyword evidence="10" id="KW-1133">Transmembrane helix</keyword>
<sequence>MITDTTENAELEAIQRELESLSLQKKDLLDKQERLNLTQHNGVPSLYNHDSPPDTMKNKQHQDSEPCYMGAPPAVPAPKVFTDVQELPSYSAKIRCPHCHAFVTTEVSYSVGPVSWLVCTMSILLGCVAGCCLIPFCMKNFKDVHHKCPNCRSHLHTVKKL</sequence>
<dbReference type="PROSITE" id="PS51837">
    <property type="entry name" value="LITAF"/>
    <property type="match status" value="1"/>
</dbReference>
<evidence type="ECO:0000313" key="13">
    <source>
        <dbReference type="Proteomes" id="UP001591681"/>
    </source>
</evidence>
<dbReference type="EMBL" id="JBHFQA010000003">
    <property type="protein sequence ID" value="KAL2101705.1"/>
    <property type="molecule type" value="Genomic_DNA"/>
</dbReference>
<dbReference type="AlphaFoldDB" id="A0ABD1KRB9"/>
<evidence type="ECO:0000259" key="11">
    <source>
        <dbReference type="PROSITE" id="PS51837"/>
    </source>
</evidence>
<feature type="coiled-coil region" evidence="8">
    <location>
        <begin position="11"/>
        <end position="38"/>
    </location>
</feature>
<keyword evidence="10" id="KW-0812">Transmembrane</keyword>
<evidence type="ECO:0000256" key="9">
    <source>
        <dbReference type="SAM" id="MobiDB-lite"/>
    </source>
</evidence>
<feature type="transmembrane region" description="Helical" evidence="10">
    <location>
        <begin position="114"/>
        <end position="137"/>
    </location>
</feature>
<accession>A0ABD1KRB9</accession>
<keyword evidence="8" id="KW-0175">Coiled coil</keyword>
<dbReference type="InterPro" id="IPR037519">
    <property type="entry name" value="LITAF_fam"/>
</dbReference>
<feature type="region of interest" description="Disordered" evidence="9">
    <location>
        <begin position="41"/>
        <end position="68"/>
    </location>
</feature>
<dbReference type="InterPro" id="IPR006629">
    <property type="entry name" value="LITAF"/>
</dbReference>
<evidence type="ECO:0000256" key="8">
    <source>
        <dbReference type="SAM" id="Coils"/>
    </source>
</evidence>
<dbReference type="SMART" id="SM00714">
    <property type="entry name" value="LITAF"/>
    <property type="match status" value="1"/>
</dbReference>